<comment type="caution">
    <text evidence="1">The sequence shown here is derived from an EMBL/GenBank/DDBJ whole genome shotgun (WGS) entry which is preliminary data.</text>
</comment>
<protein>
    <submittedName>
        <fullName evidence="1">Uncharacterized protein</fullName>
    </submittedName>
</protein>
<keyword evidence="2" id="KW-1185">Reference proteome</keyword>
<organism evidence="1 2">
    <name type="scientific">Enterococcus saccharolyticus 30_1</name>
    <dbReference type="NCBI Taxonomy" id="742813"/>
    <lineage>
        <taxon>Bacteria</taxon>
        <taxon>Bacillati</taxon>
        <taxon>Bacillota</taxon>
        <taxon>Bacilli</taxon>
        <taxon>Lactobacillales</taxon>
        <taxon>Enterococcaceae</taxon>
        <taxon>Enterococcus</taxon>
    </lineage>
</organism>
<dbReference type="AlphaFoldDB" id="A0AA87K9E5"/>
<dbReference type="EMBL" id="ADLY01000037">
    <property type="protein sequence ID" value="EHG28368.1"/>
    <property type="molecule type" value="Genomic_DNA"/>
</dbReference>
<evidence type="ECO:0000313" key="1">
    <source>
        <dbReference type="EMBL" id="EHG28368.1"/>
    </source>
</evidence>
<name>A0AA87K9E5_9ENTE</name>
<reference evidence="1 2" key="1">
    <citation type="submission" date="2011-10" db="EMBL/GenBank/DDBJ databases">
        <title>The Genome Sequence of Enterococcus saccharolyticus 30_1.</title>
        <authorList>
            <consortium name="The Broad Institute Genome Sequencing Platform"/>
            <person name="Earl A."/>
            <person name="Ward D."/>
            <person name="Feldgarden M."/>
            <person name="Gevers D."/>
            <person name="Daigneault M."/>
            <person name="Strauss J."/>
            <person name="Allen-Vercoe E."/>
            <person name="Young S.K."/>
            <person name="Zeng Q."/>
            <person name="Gargeya S."/>
            <person name="Fitzgerald M."/>
            <person name="Haas B."/>
            <person name="Abouelleil A."/>
            <person name="Alvarado L."/>
            <person name="Arachchi H.M."/>
            <person name="Berlin A."/>
            <person name="Brown A."/>
            <person name="Chapman S.B."/>
            <person name="Chen Z."/>
            <person name="Dunbar C."/>
            <person name="Freedman E."/>
            <person name="Gearin G."/>
            <person name="Gellesch M."/>
            <person name="Goldberg J."/>
            <person name="Griggs A."/>
            <person name="Gujja S."/>
            <person name="Heiman D."/>
            <person name="Howarth C."/>
            <person name="Larson L."/>
            <person name="Lui A."/>
            <person name="MacDonald P.J.P."/>
            <person name="Montmayeur A."/>
            <person name="Murphy C."/>
            <person name="Neiman D."/>
            <person name="Pearson M."/>
            <person name="Priest M."/>
            <person name="Roberts A."/>
            <person name="Saif S."/>
            <person name="Shea T."/>
            <person name="Shenoy N."/>
            <person name="Sisk P."/>
            <person name="Stolte C."/>
            <person name="Sykes S."/>
            <person name="Wortman J."/>
            <person name="Nusbaum C."/>
            <person name="Birren B."/>
        </authorList>
    </citation>
    <scope>NUCLEOTIDE SEQUENCE [LARGE SCALE GENOMIC DNA]</scope>
    <source>
        <strain evidence="1 2">30_1</strain>
    </source>
</reference>
<gene>
    <name evidence="1" type="ORF">HMPREF9478_01769</name>
</gene>
<dbReference type="Proteomes" id="UP000004393">
    <property type="component" value="Unassembled WGS sequence"/>
</dbReference>
<evidence type="ECO:0000313" key="2">
    <source>
        <dbReference type="Proteomes" id="UP000004393"/>
    </source>
</evidence>
<proteinExistence type="predicted"/>
<accession>A0AA87K9E5</accession>
<sequence length="78" mass="9078">MEIMNCDNIVLGKAYECKPVGMQRRIIGEVIRKMENCVVMSVVRYDGIDHDEIEERCGRVVARYNEIYEPALVECFFS</sequence>